<evidence type="ECO:0000256" key="1">
    <source>
        <dbReference type="ARBA" id="ARBA00022729"/>
    </source>
</evidence>
<evidence type="ECO:0000313" key="3">
    <source>
        <dbReference type="EMBL" id="AIG97705.1"/>
    </source>
</evidence>
<dbReference type="KEGG" id="afg:AFULGI_00009130"/>
<dbReference type="Proteomes" id="UP000028501">
    <property type="component" value="Chromosome"/>
</dbReference>
<organism evidence="3 4">
    <name type="scientific">Archaeoglobus fulgidus DSM 8774</name>
    <dbReference type="NCBI Taxonomy" id="1344584"/>
    <lineage>
        <taxon>Archaea</taxon>
        <taxon>Methanobacteriati</taxon>
        <taxon>Methanobacteriota</taxon>
        <taxon>Archaeoglobi</taxon>
        <taxon>Archaeoglobales</taxon>
        <taxon>Archaeoglobaceae</taxon>
        <taxon>Archaeoglobus</taxon>
    </lineage>
</organism>
<gene>
    <name evidence="3" type="ORF">AFULGI_00009130</name>
</gene>
<dbReference type="PANTHER" id="PTHR30483:SF6">
    <property type="entry name" value="PERIPLASMIC BINDING PROTEIN OF ABC TRANSPORTER FOR NATURAL AMINO ACIDS"/>
    <property type="match status" value="1"/>
</dbReference>
<proteinExistence type="predicted"/>
<dbReference type="InterPro" id="IPR051010">
    <property type="entry name" value="BCAA_transport"/>
</dbReference>
<name>A0A075WBC4_ARCFL</name>
<accession>A0A075WBC4</accession>
<sequence length="461" mass="50753">MKVRGFVLIVLVAVALLMAGCQQQEQPAATTTPAEAPTGEFAGTVYIGFSGPLSGGAALYGQNNLQGIQFAVEDINKAGGIEIAGKKYRLEVVSADDKYSPALTVPNAEKMLEVYKTPVIFCPHSGGILAMEKINEERGFIIGAYTSSPAILQGGNKHIFQIPPNFELVYVPFLSNVFLDKGIKRAATMEGTHEYGVLWGEKFKEYWKSKGGEIVAEAPVNYYTETDFTTHLQKVLAANPEVILVVGPSEPIANLIKTAREMGYEGGFLVAEQAKIEEIMYFLGIEYDFSTKTVTKGDLSLLEKTAGTSAPEALVQLPEVTSDYRNKVLTQDPLIEGYKVTVSRIKERLGDYPVTWEHALEYQAMMVLAKAMDEADSLDPDAIMDAMENKVWPMDGYMGIPSYIYTKLLRIAPWDTRGALNTPGSALVIWDGQVTGYIEIYPKFWGQEYYYTDASGNKVWG</sequence>
<dbReference type="PANTHER" id="PTHR30483">
    <property type="entry name" value="LEUCINE-SPECIFIC-BINDING PROTEIN"/>
    <property type="match status" value="1"/>
</dbReference>
<feature type="domain" description="Leucine-binding protein" evidence="2">
    <location>
        <begin position="44"/>
        <end position="268"/>
    </location>
</feature>
<reference evidence="3 4" key="1">
    <citation type="submission" date="2013-07" db="EMBL/GenBank/DDBJ databases">
        <title>Genome of Archaeoglobus fulgidus.</title>
        <authorList>
            <person name="Fiebig A."/>
            <person name="Birkeland N.-K."/>
        </authorList>
    </citation>
    <scope>NUCLEOTIDE SEQUENCE [LARGE SCALE GENOMIC DNA]</scope>
    <source>
        <strain evidence="3 4">DSM 8774</strain>
    </source>
</reference>
<dbReference type="HOGENOM" id="CLU_592651_0_0_2"/>
<dbReference type="Gene3D" id="3.40.50.2300">
    <property type="match status" value="3"/>
</dbReference>
<keyword evidence="1" id="KW-0732">Signal</keyword>
<dbReference type="RefSeq" id="WP_010878330.1">
    <property type="nucleotide sequence ID" value="NZ_CP006577.1"/>
</dbReference>
<dbReference type="InterPro" id="IPR028082">
    <property type="entry name" value="Peripla_BP_I"/>
</dbReference>
<dbReference type="InterPro" id="IPR028081">
    <property type="entry name" value="Leu-bd"/>
</dbReference>
<dbReference type="PROSITE" id="PS51257">
    <property type="entry name" value="PROKAR_LIPOPROTEIN"/>
    <property type="match status" value="1"/>
</dbReference>
<dbReference type="SUPFAM" id="SSF53822">
    <property type="entry name" value="Periplasmic binding protein-like I"/>
    <property type="match status" value="1"/>
</dbReference>
<evidence type="ECO:0000259" key="2">
    <source>
        <dbReference type="Pfam" id="PF13458"/>
    </source>
</evidence>
<dbReference type="AlphaFoldDB" id="A0A075WBC4"/>
<dbReference type="EMBL" id="CP006577">
    <property type="protein sequence ID" value="AIG97705.1"/>
    <property type="molecule type" value="Genomic_DNA"/>
</dbReference>
<dbReference type="GeneID" id="25399230"/>
<protein>
    <submittedName>
        <fullName evidence="3">ABC-type branched-chain amino acid transport system, periplasmic component</fullName>
    </submittedName>
</protein>
<dbReference type="Pfam" id="PF13458">
    <property type="entry name" value="Peripla_BP_6"/>
    <property type="match status" value="1"/>
</dbReference>
<evidence type="ECO:0000313" key="4">
    <source>
        <dbReference type="Proteomes" id="UP000028501"/>
    </source>
</evidence>